<proteinExistence type="evidence at transcript level"/>
<dbReference type="Pfam" id="PF00004">
    <property type="entry name" value="AAA"/>
    <property type="match status" value="1"/>
</dbReference>
<dbReference type="PRINTS" id="PR00830">
    <property type="entry name" value="ENDOLAPTASE"/>
</dbReference>
<dbReference type="AlphaFoldDB" id="A0A0H4J2X0"/>
<dbReference type="SMART" id="SM00382">
    <property type="entry name" value="AAA"/>
    <property type="match status" value="1"/>
</dbReference>
<dbReference type="HAMAP" id="MF_01973">
    <property type="entry name" value="lon_bact"/>
    <property type="match status" value="1"/>
</dbReference>
<feature type="domain" description="Lon proteolytic" evidence="15">
    <location>
        <begin position="590"/>
        <end position="771"/>
    </location>
</feature>
<evidence type="ECO:0000256" key="9">
    <source>
        <dbReference type="ARBA" id="ARBA00050665"/>
    </source>
</evidence>
<dbReference type="PIRSF" id="PIRSF001174">
    <property type="entry name" value="Lon_proteas"/>
    <property type="match status" value="1"/>
</dbReference>
<comment type="subunit">
    <text evidence="10 11">Homohexamer. Organized in a ring with a central cavity.</text>
</comment>
<feature type="active site" evidence="10 12">
    <location>
        <position position="720"/>
    </location>
</feature>
<evidence type="ECO:0000256" key="5">
    <source>
        <dbReference type="ARBA" id="ARBA00022801"/>
    </source>
</evidence>
<evidence type="ECO:0000256" key="10">
    <source>
        <dbReference type="HAMAP-Rule" id="MF_01973"/>
    </source>
</evidence>
<dbReference type="SUPFAM" id="SSF54211">
    <property type="entry name" value="Ribosomal protein S5 domain 2-like"/>
    <property type="match status" value="1"/>
</dbReference>
<name>A0A0H4J2X0_9PROT</name>
<evidence type="ECO:0000256" key="7">
    <source>
        <dbReference type="ARBA" id="ARBA00022840"/>
    </source>
</evidence>
<dbReference type="GO" id="GO:0004252">
    <property type="term" value="F:serine-type endopeptidase activity"/>
    <property type="evidence" value="ECO:0007669"/>
    <property type="project" value="UniProtKB-UniRule"/>
</dbReference>
<comment type="subcellular location">
    <subcellularLocation>
        <location evidence="1 10 11">Cytoplasm</location>
    </subcellularLocation>
</comment>
<keyword evidence="8 10" id="KW-0346">Stress response</keyword>
<dbReference type="Proteomes" id="UP000066549">
    <property type="component" value="Chromosome"/>
</dbReference>
<feature type="active site" evidence="10 12">
    <location>
        <position position="677"/>
    </location>
</feature>
<dbReference type="InterPro" id="IPR054594">
    <property type="entry name" value="Lon_lid"/>
</dbReference>
<evidence type="ECO:0000256" key="3">
    <source>
        <dbReference type="ARBA" id="ARBA00022670"/>
    </source>
</evidence>
<feature type="binding site" evidence="10 13">
    <location>
        <begin position="354"/>
        <end position="361"/>
    </location>
    <ligand>
        <name>ATP</name>
        <dbReference type="ChEBI" id="CHEBI:30616"/>
    </ligand>
</feature>
<dbReference type="FunFam" id="1.20.58.1480:FF:000001">
    <property type="entry name" value="Lon protease"/>
    <property type="match status" value="1"/>
</dbReference>
<dbReference type="Gene3D" id="1.20.5.5270">
    <property type="match status" value="1"/>
</dbReference>
<evidence type="ECO:0000313" key="17">
    <source>
        <dbReference type="EMBL" id="AKO66360.1"/>
    </source>
</evidence>
<evidence type="ECO:0000256" key="12">
    <source>
        <dbReference type="PIRSR" id="PIRSR001174-1"/>
    </source>
</evidence>
<dbReference type="InterPro" id="IPR046336">
    <property type="entry name" value="Lon_prtase_N_sf"/>
</dbReference>
<dbReference type="Gene3D" id="1.10.8.60">
    <property type="match status" value="1"/>
</dbReference>
<evidence type="ECO:0000256" key="13">
    <source>
        <dbReference type="PIRSR" id="PIRSR001174-2"/>
    </source>
</evidence>
<dbReference type="PANTHER" id="PTHR10046">
    <property type="entry name" value="ATP DEPENDENT LON PROTEASE FAMILY MEMBER"/>
    <property type="match status" value="1"/>
</dbReference>
<dbReference type="EC" id="3.4.21.53" evidence="10 11"/>
<dbReference type="InterPro" id="IPR020568">
    <property type="entry name" value="Ribosomal_Su5_D2-typ_SF"/>
</dbReference>
<comment type="function">
    <text evidence="10">ATP-dependent serine protease that mediates the selective degradation of mutant and abnormal proteins as well as certain short-lived regulatory proteins. Required for cellular homeostasis and for survival from DNA damage and developmental changes induced by stress. Degrades polypeptides processively to yield small peptide fragments that are 5 to 10 amino acids long. Binds to DNA in a double-stranded, site-specific manner.</text>
</comment>
<protein>
    <recommendedName>
        <fullName evidence="10 11">Lon protease</fullName>
        <ecNumber evidence="10 11">3.4.21.53</ecNumber>
    </recommendedName>
    <alternativeName>
        <fullName evidence="10">ATP-dependent protease La</fullName>
    </alternativeName>
</protein>
<dbReference type="GO" id="GO:0004176">
    <property type="term" value="F:ATP-dependent peptidase activity"/>
    <property type="evidence" value="ECO:0007669"/>
    <property type="project" value="UniProtKB-UniRule"/>
</dbReference>
<keyword evidence="18" id="KW-1185">Reference proteome</keyword>
<dbReference type="GO" id="GO:0016887">
    <property type="term" value="F:ATP hydrolysis activity"/>
    <property type="evidence" value="ECO:0007669"/>
    <property type="project" value="UniProtKB-UniRule"/>
</dbReference>
<evidence type="ECO:0000256" key="4">
    <source>
        <dbReference type="ARBA" id="ARBA00022741"/>
    </source>
</evidence>
<dbReference type="PROSITE" id="PS51786">
    <property type="entry name" value="LON_PROTEOLYTIC"/>
    <property type="match status" value="1"/>
</dbReference>
<dbReference type="Gene3D" id="2.30.130.40">
    <property type="entry name" value="LON domain-like"/>
    <property type="match status" value="1"/>
</dbReference>
<dbReference type="FunFam" id="1.20.5.5270:FF:000002">
    <property type="entry name" value="Lon protease homolog"/>
    <property type="match status" value="1"/>
</dbReference>
<dbReference type="InterPro" id="IPR008269">
    <property type="entry name" value="Lon_proteolytic"/>
</dbReference>
<dbReference type="PATRIC" id="fig|1623450.3.peg.1364"/>
<dbReference type="Gene3D" id="3.30.230.10">
    <property type="match status" value="1"/>
</dbReference>
<sequence length="802" mass="89572">MAQEKINPITPLLPLRDVVVYPQLVIPLFVGRDKSIKAIEKANNGDKQILLVAQKSANKDDPDVKDLFEIGTLATILQMLKLPDGTVKVLVEGVERIQLTKFYDSGEFWSAESKVIKSREVKDKKSIALMRTLYSQFDQYVKLNKKIPPELLTTLSSIEEPGRMADSIAANLNLKLQDKQKLLETINVRERLDLLLSLLEAELDILQVEKRIRGRVKRQMEKSQREYYLNEQVKAIQKELGEQDETAEFDELEKKINTVGMSKEAQDKALGELRKLKMMSPMSAEASVVRTYIETLINLPWSSKTKINSSLKDAETILDTDHHGLDKVKERIIEYLAVQQRVDKVKSPILCLVGPPGVGKTSLGQSIAKAVNRKFIRMALGGVRDESEIRGHRKTYIGSMPGKVLQNMTKVAVNNPLFLLDEVDKMGQDFRGDPSSALLEVLDPEQNHTFIDHYAEVEYDLSDVMFVATANTLNIPEPLLDRMEIIRLPGYTEQEKIDIALTHLVPKQLKAHGLKRSELNIAQSAVKSIIQFYTREAGVRRLEQEIAKICRKSVRQLLTKRKLKKISVTAKNVHDFLGVKIYDIGLASKKSQVGQVTGLAWTQVGGELLTIESVIMPGKGKINLTGKLGDVMKESIHAALSVVRSRSKKLHISEEFYEKNDFHIHLPEAATPKDGPSAGIGMTTGIISSLTGIPVRADVAMTGEITLRGEVLPIGGLKEKLLAAHRGGIKKVIIPHLNTKDLTDISQEVLKKVEVIPVKTIDEVLKIALTKDPENVKVNKTRVAKKTASKNHLDKIDKSIAH</sequence>
<dbReference type="Pfam" id="PF05362">
    <property type="entry name" value="Lon_C"/>
    <property type="match status" value="1"/>
</dbReference>
<dbReference type="InterPro" id="IPR004815">
    <property type="entry name" value="Lon_bac/euk-typ"/>
</dbReference>
<dbReference type="OrthoDB" id="9803599at2"/>
<dbReference type="GO" id="GO:0043565">
    <property type="term" value="F:sequence-specific DNA binding"/>
    <property type="evidence" value="ECO:0007669"/>
    <property type="project" value="UniProtKB-UniRule"/>
</dbReference>
<dbReference type="SUPFAM" id="SSF52540">
    <property type="entry name" value="P-loop containing nucleoside triphosphate hydrolases"/>
    <property type="match status" value="1"/>
</dbReference>
<evidence type="ECO:0000256" key="11">
    <source>
        <dbReference type="PIRNR" id="PIRNR001174"/>
    </source>
</evidence>
<dbReference type="SUPFAM" id="SSF88697">
    <property type="entry name" value="PUA domain-like"/>
    <property type="match status" value="1"/>
</dbReference>
<dbReference type="Gene3D" id="3.40.50.300">
    <property type="entry name" value="P-loop containing nucleotide triphosphate hydrolases"/>
    <property type="match status" value="1"/>
</dbReference>
<dbReference type="PROSITE" id="PS51787">
    <property type="entry name" value="LON_N"/>
    <property type="match status" value="1"/>
</dbReference>
<dbReference type="InterPro" id="IPR027417">
    <property type="entry name" value="P-loop_NTPase"/>
</dbReference>
<dbReference type="GO" id="GO:0034605">
    <property type="term" value="P:cellular response to heat"/>
    <property type="evidence" value="ECO:0007669"/>
    <property type="project" value="UniProtKB-UniRule"/>
</dbReference>
<dbReference type="InterPro" id="IPR027065">
    <property type="entry name" value="Lon_Prtase"/>
</dbReference>
<dbReference type="NCBIfam" id="NF008053">
    <property type="entry name" value="PRK10787.1"/>
    <property type="match status" value="1"/>
</dbReference>
<keyword evidence="6 10" id="KW-0720">Serine protease</keyword>
<dbReference type="CDD" id="cd19500">
    <property type="entry name" value="RecA-like_Lon"/>
    <property type="match status" value="1"/>
</dbReference>
<feature type="domain" description="Lon N-terminal" evidence="16">
    <location>
        <begin position="10"/>
        <end position="203"/>
    </location>
</feature>
<dbReference type="Pfam" id="PF22667">
    <property type="entry name" value="Lon_lid"/>
    <property type="match status" value="1"/>
</dbReference>
<evidence type="ECO:0000256" key="8">
    <source>
        <dbReference type="ARBA" id="ARBA00023016"/>
    </source>
</evidence>
<evidence type="ECO:0000259" key="16">
    <source>
        <dbReference type="PROSITE" id="PS51787"/>
    </source>
</evidence>
<keyword evidence="2 10" id="KW-0963">Cytoplasm</keyword>
<dbReference type="InterPro" id="IPR014721">
    <property type="entry name" value="Ribsml_uS5_D2-typ_fold_subgr"/>
</dbReference>
<dbReference type="InterPro" id="IPR015947">
    <property type="entry name" value="PUA-like_sf"/>
</dbReference>
<dbReference type="Pfam" id="PF02190">
    <property type="entry name" value="LON_substr_bdg"/>
    <property type="match status" value="1"/>
</dbReference>
<evidence type="ECO:0000256" key="6">
    <source>
        <dbReference type="ARBA" id="ARBA00022825"/>
    </source>
</evidence>
<dbReference type="Gene3D" id="1.20.58.1480">
    <property type="match status" value="1"/>
</dbReference>
<dbReference type="NCBIfam" id="TIGR00763">
    <property type="entry name" value="lon"/>
    <property type="match status" value="1"/>
</dbReference>
<dbReference type="EMBL" id="CP011002">
    <property type="protein sequence ID" value="AKO66360.1"/>
    <property type="molecule type" value="Genomic_DNA"/>
</dbReference>
<evidence type="ECO:0000256" key="2">
    <source>
        <dbReference type="ARBA" id="ARBA00022490"/>
    </source>
</evidence>
<comment type="similarity">
    <text evidence="10 11 14">Belongs to the peptidase S16 family.</text>
</comment>
<gene>
    <name evidence="10" type="primary">lon</name>
    <name evidence="17" type="ORF">VI33_06820</name>
</gene>
<comment type="induction">
    <text evidence="10">By heat shock.</text>
</comment>
<evidence type="ECO:0000259" key="15">
    <source>
        <dbReference type="PROSITE" id="PS51786"/>
    </source>
</evidence>
<dbReference type="InterPro" id="IPR003593">
    <property type="entry name" value="AAA+_ATPase"/>
</dbReference>
<accession>A0A0H4J2X0</accession>
<evidence type="ECO:0000256" key="14">
    <source>
        <dbReference type="PROSITE-ProRule" id="PRU01122"/>
    </source>
</evidence>
<dbReference type="FunFam" id="3.40.50.300:FF:000021">
    <property type="entry name" value="Lon protease homolog"/>
    <property type="match status" value="1"/>
</dbReference>
<dbReference type="GO" id="GO:0006515">
    <property type="term" value="P:protein quality control for misfolded or incompletely synthesized proteins"/>
    <property type="evidence" value="ECO:0007669"/>
    <property type="project" value="UniProtKB-UniRule"/>
</dbReference>
<dbReference type="FunFam" id="3.30.230.10:FF:000010">
    <property type="entry name" value="Lon protease"/>
    <property type="match status" value="1"/>
</dbReference>
<comment type="catalytic activity">
    <reaction evidence="9 10 11 14">
        <text>Hydrolysis of proteins in presence of ATP.</text>
        <dbReference type="EC" id="3.4.21.53"/>
    </reaction>
</comment>
<keyword evidence="17" id="KW-0238">DNA-binding</keyword>
<dbReference type="GO" id="GO:0005524">
    <property type="term" value="F:ATP binding"/>
    <property type="evidence" value="ECO:0007669"/>
    <property type="project" value="UniProtKB-UniRule"/>
</dbReference>
<dbReference type="InterPro" id="IPR027543">
    <property type="entry name" value="Lon_bac"/>
</dbReference>
<evidence type="ECO:0000313" key="18">
    <source>
        <dbReference type="Proteomes" id="UP000066549"/>
    </source>
</evidence>
<keyword evidence="5 10" id="KW-0378">Hydrolase</keyword>
<dbReference type="GO" id="GO:0005737">
    <property type="term" value="C:cytoplasm"/>
    <property type="evidence" value="ECO:0007669"/>
    <property type="project" value="UniProtKB-SubCell"/>
</dbReference>
<dbReference type="InterPro" id="IPR003111">
    <property type="entry name" value="Lon_prtase_N"/>
</dbReference>
<keyword evidence="4 10" id="KW-0547">Nucleotide-binding</keyword>
<dbReference type="InterPro" id="IPR003959">
    <property type="entry name" value="ATPase_AAA_core"/>
</dbReference>
<dbReference type="SMART" id="SM00464">
    <property type="entry name" value="LON"/>
    <property type="match status" value="1"/>
</dbReference>
<keyword evidence="7 10" id="KW-0067">ATP-binding</keyword>
<evidence type="ECO:0000256" key="1">
    <source>
        <dbReference type="ARBA" id="ARBA00004496"/>
    </source>
</evidence>
<organism evidence="17 18">
    <name type="scientific">Methylophilales bacterium MBRS-H7</name>
    <dbReference type="NCBI Taxonomy" id="1623450"/>
    <lineage>
        <taxon>Bacteria</taxon>
        <taxon>Pseudomonadati</taxon>
        <taxon>Pseudomonadota</taxon>
        <taxon>Betaproteobacteria</taxon>
        <taxon>Nitrosomonadales</taxon>
        <taxon>OM43 clade</taxon>
    </lineage>
</organism>
<reference evidence="17 18" key="1">
    <citation type="submission" date="2015-03" db="EMBL/GenBank/DDBJ databases">
        <title>Comparative analysis of the OM43 clade including a novel species from Red Sea uncovers genomic and metabolic diversity among marine methylotrophs.</title>
        <authorList>
            <person name="Jimenez-Infante F."/>
            <person name="Ngugi D.K."/>
            <person name="Vinu M."/>
            <person name="Alam I."/>
            <person name="Kamau A."/>
            <person name="Blom J."/>
            <person name="Bajic V.B."/>
            <person name="Stingl U."/>
        </authorList>
    </citation>
    <scope>NUCLEOTIDE SEQUENCE [LARGE SCALE GENOMIC DNA]</scope>
    <source>
        <strain evidence="17 18">MBRSH7</strain>
    </source>
</reference>
<keyword evidence="3 10" id="KW-0645">Protease</keyword>